<dbReference type="Gene3D" id="1.20.120.330">
    <property type="entry name" value="Nucleotidyltransferases domain 2"/>
    <property type="match status" value="1"/>
</dbReference>
<dbReference type="FunFam" id="1.20.120.330:FF:000002">
    <property type="entry name" value="ARF GTPase-activating protein GIT2 isoform 1"/>
    <property type="match status" value="1"/>
</dbReference>
<protein>
    <submittedName>
        <fullName evidence="13">GIT ArfGAP 2</fullName>
    </submittedName>
</protein>
<dbReference type="GO" id="GO:0032012">
    <property type="term" value="P:regulation of ARF protein signal transduction"/>
    <property type="evidence" value="ECO:0007669"/>
    <property type="project" value="InterPro"/>
</dbReference>
<keyword evidence="2" id="KW-0479">Metal-binding</keyword>
<dbReference type="InterPro" id="IPR032352">
    <property type="entry name" value="GIT1/2_CC"/>
</dbReference>
<dbReference type="Pfam" id="PF12205">
    <property type="entry name" value="GIT1_C"/>
    <property type="match status" value="1"/>
</dbReference>
<dbReference type="SMART" id="SM00248">
    <property type="entry name" value="ANK"/>
    <property type="match status" value="3"/>
</dbReference>
<feature type="compositionally biased region" description="Low complexity" evidence="11">
    <location>
        <begin position="556"/>
        <end position="570"/>
    </location>
</feature>
<dbReference type="InterPro" id="IPR038508">
    <property type="entry name" value="ArfGAP_dom_sf"/>
</dbReference>
<dbReference type="Pfam" id="PF16559">
    <property type="entry name" value="GIT_CC"/>
    <property type="match status" value="1"/>
</dbReference>
<feature type="region of interest" description="Disordered" evidence="11">
    <location>
        <begin position="486"/>
        <end position="607"/>
    </location>
</feature>
<dbReference type="PROSITE" id="PS50088">
    <property type="entry name" value="ANK_REPEAT"/>
    <property type="match status" value="1"/>
</dbReference>
<dbReference type="Proteomes" id="UP000005207">
    <property type="component" value="Linkage group LG12"/>
</dbReference>
<keyword evidence="1" id="KW-0343">GTPase activation</keyword>
<dbReference type="Gene3D" id="1.20.5.170">
    <property type="match status" value="1"/>
</dbReference>
<evidence type="ECO:0000313" key="14">
    <source>
        <dbReference type="Proteomes" id="UP000005207"/>
    </source>
</evidence>
<dbReference type="InterPro" id="IPR047161">
    <property type="entry name" value="GIT-like"/>
</dbReference>
<dbReference type="PROSITE" id="PS50297">
    <property type="entry name" value="ANK_REP_REGION"/>
    <property type="match status" value="1"/>
</dbReference>
<dbReference type="InterPro" id="IPR001164">
    <property type="entry name" value="ArfGAP_dom"/>
</dbReference>
<dbReference type="InterPro" id="IPR036770">
    <property type="entry name" value="Ankyrin_rpt-contain_sf"/>
</dbReference>
<sequence length="762" mass="84732">MVITPTLAKTKRLATVKRKPRWASVNRGVLICDECCSVHRSLGRHSSQVRHLTHTPWPPTQLQMVQTLYNNGANSIWEHSLLDPASVTSGKRKANPQDKLHPNKSEFIRAKYQMLAFVHRMPCREDDSSTAKDLSKQLHSSVRTGNLETCLRLLTLGAQANFFHPEKGSTPLHVAAKVGQVSQVELLTVYGADPGAPDSSGKTPIDCAREAGHNDLADRLVEIQYELTDRLAFYLCGRKPDHKSGQHFIVPQMADSSADLSELAKAAKKKLQSLSNHLFEELAMDVYDEVDRRETDAVWLATQNHSTLVTETTVVPFLPVNPEYSSTRNQGRQKLARFNAHEFATLVIDILSEAKRRQQGNPIVSPKDNVELIMKNVAVRHCSDSQDNDQPDYDSVASDEDTDQELPSSKGDRTKSLDSDLSDGPITMQEYLEVKNALSASEAKIQQLMKANNNLSDELRLMQKKLQSLQSENTSLRRQVTTNIYQIPSGTDYPDPSSPSALKRRQSARASRPMSMYETGSGLKPYLPKGETPYSEEGIPTLQPFPPHTERGAFVTTSSSLPSFPSTLSWSKDDSAQKASKLEKQSSMPESDYDNTFNDSELDDSGRFCRRGRLRSSGWLGEGSSIPELDDLEMDSDPTLPSTEDVIRKTEQITKNIQELLRAAQENKHDSFVPCSERIHVAVTEMAALFPKKPRSETVRGSLRLLTSSACRLQGECRKAVPSEGCPGPDMQLVTQQVIQCAYDIAKAAKQLVTITTKENTN</sequence>
<gene>
    <name evidence="13" type="primary">GIT2</name>
    <name evidence="13" type="synonym">git2a</name>
</gene>
<dbReference type="InterPro" id="IPR013724">
    <property type="entry name" value="GIT_SHD"/>
</dbReference>
<evidence type="ECO:0000256" key="9">
    <source>
        <dbReference type="PROSITE-ProRule" id="PRU00288"/>
    </source>
</evidence>
<dbReference type="GO" id="GO:0098793">
    <property type="term" value="C:presynapse"/>
    <property type="evidence" value="ECO:0007669"/>
    <property type="project" value="GOC"/>
</dbReference>
<dbReference type="GO" id="GO:0008277">
    <property type="term" value="P:regulation of G protein-coupled receptor signaling pathway"/>
    <property type="evidence" value="ECO:0007669"/>
    <property type="project" value="TreeGrafter"/>
</dbReference>
<dbReference type="PROSITE" id="PS50115">
    <property type="entry name" value="ARFGAP"/>
    <property type="match status" value="1"/>
</dbReference>
<evidence type="ECO:0000256" key="1">
    <source>
        <dbReference type="ARBA" id="ARBA00022468"/>
    </source>
</evidence>
<dbReference type="FunFam" id="1.25.40.20:FF:000013">
    <property type="entry name" value="ARF GTPase-activating protein GIT1 isoform 1"/>
    <property type="match status" value="1"/>
</dbReference>
<dbReference type="PRINTS" id="PR00405">
    <property type="entry name" value="REVINTRACTNG"/>
</dbReference>
<dbReference type="SMART" id="SM00555">
    <property type="entry name" value="GIT"/>
    <property type="match status" value="2"/>
</dbReference>
<evidence type="ECO:0000256" key="10">
    <source>
        <dbReference type="SAM" id="Coils"/>
    </source>
</evidence>
<keyword evidence="14" id="KW-1185">Reference proteome</keyword>
<evidence type="ECO:0000259" key="12">
    <source>
        <dbReference type="PROSITE" id="PS50115"/>
    </source>
</evidence>
<dbReference type="GO" id="GO:0031267">
    <property type="term" value="F:small GTPase binding"/>
    <property type="evidence" value="ECO:0007669"/>
    <property type="project" value="TreeGrafter"/>
</dbReference>
<dbReference type="GO" id="GO:0007420">
    <property type="term" value="P:brain development"/>
    <property type="evidence" value="ECO:0007669"/>
    <property type="project" value="InterPro"/>
</dbReference>
<reference evidence="13" key="2">
    <citation type="submission" date="2025-08" db="UniProtKB">
        <authorList>
            <consortium name="Ensembl"/>
        </authorList>
    </citation>
    <scope>IDENTIFICATION</scope>
</reference>
<feature type="domain" description="Arf-GAP" evidence="12">
    <location>
        <begin position="14"/>
        <end position="125"/>
    </location>
</feature>
<evidence type="ECO:0000256" key="7">
    <source>
        <dbReference type="ARBA" id="ARBA00023054"/>
    </source>
</evidence>
<evidence type="ECO:0000256" key="6">
    <source>
        <dbReference type="ARBA" id="ARBA00023043"/>
    </source>
</evidence>
<evidence type="ECO:0000256" key="11">
    <source>
        <dbReference type="SAM" id="MobiDB-lite"/>
    </source>
</evidence>
<evidence type="ECO:0000256" key="2">
    <source>
        <dbReference type="ARBA" id="ARBA00022723"/>
    </source>
</evidence>
<dbReference type="PANTHER" id="PTHR46097:SF4">
    <property type="entry name" value="ARF GTPASE-ACTIVATING PROTEIN GIT2"/>
    <property type="match status" value="1"/>
</dbReference>
<proteinExistence type="predicted"/>
<name>A0A669ETS4_ORENI</name>
<dbReference type="GO" id="GO:0036465">
    <property type="term" value="P:synaptic vesicle recycling"/>
    <property type="evidence" value="ECO:0007669"/>
    <property type="project" value="TreeGrafter"/>
</dbReference>
<dbReference type="Gene3D" id="1.25.40.20">
    <property type="entry name" value="Ankyrin repeat-containing domain"/>
    <property type="match status" value="1"/>
</dbReference>
<dbReference type="GeneTree" id="ENSGT00940000156383"/>
<dbReference type="Pfam" id="PF12796">
    <property type="entry name" value="Ank_2"/>
    <property type="match status" value="1"/>
</dbReference>
<feature type="coiled-coil region" evidence="10">
    <location>
        <begin position="438"/>
        <end position="479"/>
    </location>
</feature>
<dbReference type="Ensembl" id="ENSONIT00000064339.1">
    <property type="protein sequence ID" value="ENSONIP00000074770.1"/>
    <property type="gene ID" value="ENSONIG00000013468.2"/>
</dbReference>
<evidence type="ECO:0000256" key="5">
    <source>
        <dbReference type="ARBA" id="ARBA00022833"/>
    </source>
</evidence>
<keyword evidence="3" id="KW-0677">Repeat</keyword>
<feature type="repeat" description="ANK" evidence="8">
    <location>
        <begin position="167"/>
        <end position="199"/>
    </location>
</feature>
<keyword evidence="4 9" id="KW-0863">Zinc-finger</keyword>
<dbReference type="SMART" id="SM00105">
    <property type="entry name" value="ArfGap"/>
    <property type="match status" value="1"/>
</dbReference>
<dbReference type="GO" id="GO:0008270">
    <property type="term" value="F:zinc ion binding"/>
    <property type="evidence" value="ECO:0007669"/>
    <property type="project" value="UniProtKB-KW"/>
</dbReference>
<organism evidence="13 14">
    <name type="scientific">Oreochromis niloticus</name>
    <name type="common">Nile tilapia</name>
    <name type="synonym">Tilapia nilotica</name>
    <dbReference type="NCBI Taxonomy" id="8128"/>
    <lineage>
        <taxon>Eukaryota</taxon>
        <taxon>Metazoa</taxon>
        <taxon>Chordata</taxon>
        <taxon>Craniata</taxon>
        <taxon>Vertebrata</taxon>
        <taxon>Euteleostomi</taxon>
        <taxon>Actinopterygii</taxon>
        <taxon>Neopterygii</taxon>
        <taxon>Teleostei</taxon>
        <taxon>Neoteleostei</taxon>
        <taxon>Acanthomorphata</taxon>
        <taxon>Ovalentaria</taxon>
        <taxon>Cichlomorphae</taxon>
        <taxon>Cichliformes</taxon>
        <taxon>Cichlidae</taxon>
        <taxon>African cichlids</taxon>
        <taxon>Pseudocrenilabrinae</taxon>
        <taxon>Oreochromini</taxon>
        <taxon>Oreochromis</taxon>
    </lineage>
</organism>
<feature type="compositionally biased region" description="Polar residues" evidence="11">
    <location>
        <begin position="585"/>
        <end position="599"/>
    </location>
</feature>
<dbReference type="InterPro" id="IPR037278">
    <property type="entry name" value="ARFGAP/RecO"/>
</dbReference>
<dbReference type="SUPFAM" id="SSF57863">
    <property type="entry name" value="ArfGap/RecO-like zinc finger"/>
    <property type="match status" value="1"/>
</dbReference>
<dbReference type="SUPFAM" id="SSF48403">
    <property type="entry name" value="Ankyrin repeat"/>
    <property type="match status" value="1"/>
</dbReference>
<evidence type="ECO:0000256" key="8">
    <source>
        <dbReference type="PROSITE-ProRule" id="PRU00023"/>
    </source>
</evidence>
<evidence type="ECO:0000256" key="4">
    <source>
        <dbReference type="ARBA" id="ARBA00022771"/>
    </source>
</evidence>
<feature type="region of interest" description="Disordered" evidence="11">
    <location>
        <begin position="620"/>
        <end position="642"/>
    </location>
</feature>
<keyword evidence="7 10" id="KW-0175">Coiled coil</keyword>
<dbReference type="InterPro" id="IPR022018">
    <property type="entry name" value="GIT1_C"/>
</dbReference>
<dbReference type="Pfam" id="PF08518">
    <property type="entry name" value="GIT_SHD"/>
    <property type="match status" value="2"/>
</dbReference>
<feature type="compositionally biased region" description="Basic and acidic residues" evidence="11">
    <location>
        <begin position="571"/>
        <end position="584"/>
    </location>
</feature>
<feature type="region of interest" description="Disordered" evidence="11">
    <location>
        <begin position="381"/>
        <end position="424"/>
    </location>
</feature>
<dbReference type="Gene3D" id="1.10.220.150">
    <property type="entry name" value="Arf GTPase activating protein"/>
    <property type="match status" value="1"/>
</dbReference>
<reference evidence="13" key="3">
    <citation type="submission" date="2025-09" db="UniProtKB">
        <authorList>
            <consortium name="Ensembl"/>
        </authorList>
    </citation>
    <scope>IDENTIFICATION</scope>
</reference>
<keyword evidence="6 8" id="KW-0040">ANK repeat</keyword>
<keyword evidence="5" id="KW-0862">Zinc</keyword>
<dbReference type="InterPro" id="IPR002110">
    <property type="entry name" value="Ankyrin_rpt"/>
</dbReference>
<evidence type="ECO:0000256" key="3">
    <source>
        <dbReference type="ARBA" id="ARBA00022737"/>
    </source>
</evidence>
<accession>A0A669ETS4</accession>
<reference evidence="14" key="1">
    <citation type="submission" date="2012-01" db="EMBL/GenBank/DDBJ databases">
        <title>The Genome Sequence of Oreochromis niloticus (Nile Tilapia).</title>
        <authorList>
            <consortium name="Broad Institute Genome Assembly Team"/>
            <consortium name="Broad Institute Sequencing Platform"/>
            <person name="Di Palma F."/>
            <person name="Johnson J."/>
            <person name="Lander E.S."/>
            <person name="Lindblad-Toh K."/>
        </authorList>
    </citation>
    <scope>NUCLEOTIDE SEQUENCE [LARGE SCALE GENOMIC DNA]</scope>
</reference>
<evidence type="ECO:0000313" key="13">
    <source>
        <dbReference type="Ensembl" id="ENSONIP00000074770.1"/>
    </source>
</evidence>
<dbReference type="GO" id="GO:0005096">
    <property type="term" value="F:GTPase activator activity"/>
    <property type="evidence" value="ECO:0007669"/>
    <property type="project" value="UniProtKB-KW"/>
</dbReference>
<dbReference type="Pfam" id="PF01412">
    <property type="entry name" value="ArfGap"/>
    <property type="match status" value="1"/>
</dbReference>
<dbReference type="PANTHER" id="PTHR46097">
    <property type="entry name" value="G PROTEIN-COUPLED RECEPTOR KINASE INTERACTING ARFGAP"/>
    <property type="match status" value="1"/>
</dbReference>
<dbReference type="FunFam" id="1.20.5.170:FF:000015">
    <property type="entry name" value="ARF GTPase-activating protein GIT2 isoform 1"/>
    <property type="match status" value="1"/>
</dbReference>
<dbReference type="AlphaFoldDB" id="A0A669ETS4"/>
<feature type="compositionally biased region" description="Acidic residues" evidence="11">
    <location>
        <begin position="386"/>
        <end position="404"/>
    </location>
</feature>
<dbReference type="FunFam" id="1.10.220.150:FF:000003">
    <property type="entry name" value="ARF GTPase-activating protein GIT2 isoform 1"/>
    <property type="match status" value="1"/>
</dbReference>